<dbReference type="Proteomes" id="UP000235672">
    <property type="component" value="Unassembled WGS sequence"/>
</dbReference>
<dbReference type="STRING" id="1745343.A0A2J6PH98"/>
<proteinExistence type="predicted"/>
<dbReference type="SUPFAM" id="SSF81383">
    <property type="entry name" value="F-box domain"/>
    <property type="match status" value="1"/>
</dbReference>
<dbReference type="OrthoDB" id="2687876at2759"/>
<dbReference type="EMBL" id="KZ613531">
    <property type="protein sequence ID" value="PMD13417.1"/>
    <property type="molecule type" value="Genomic_DNA"/>
</dbReference>
<evidence type="ECO:0000259" key="2">
    <source>
        <dbReference type="PROSITE" id="PS50181"/>
    </source>
</evidence>
<feature type="region of interest" description="Disordered" evidence="1">
    <location>
        <begin position="386"/>
        <end position="418"/>
    </location>
</feature>
<keyword evidence="4" id="KW-1185">Reference proteome</keyword>
<dbReference type="InterPro" id="IPR036047">
    <property type="entry name" value="F-box-like_dom_sf"/>
</dbReference>
<organism evidence="3 4">
    <name type="scientific">Hyaloscypha hepaticicola</name>
    <dbReference type="NCBI Taxonomy" id="2082293"/>
    <lineage>
        <taxon>Eukaryota</taxon>
        <taxon>Fungi</taxon>
        <taxon>Dikarya</taxon>
        <taxon>Ascomycota</taxon>
        <taxon>Pezizomycotina</taxon>
        <taxon>Leotiomycetes</taxon>
        <taxon>Helotiales</taxon>
        <taxon>Hyaloscyphaceae</taxon>
        <taxon>Hyaloscypha</taxon>
    </lineage>
</organism>
<evidence type="ECO:0000313" key="3">
    <source>
        <dbReference type="EMBL" id="PMD13417.1"/>
    </source>
</evidence>
<name>A0A2J6PH98_9HELO</name>
<feature type="domain" description="F-box" evidence="2">
    <location>
        <begin position="51"/>
        <end position="97"/>
    </location>
</feature>
<protein>
    <recommendedName>
        <fullName evidence="2">F-box domain-containing protein</fullName>
    </recommendedName>
</protein>
<dbReference type="PROSITE" id="PS50181">
    <property type="entry name" value="FBOX"/>
    <property type="match status" value="1"/>
</dbReference>
<gene>
    <name evidence="3" type="ORF">NA56DRAFT_694779</name>
</gene>
<dbReference type="InterPro" id="IPR001810">
    <property type="entry name" value="F-box_dom"/>
</dbReference>
<feature type="compositionally biased region" description="Basic and acidic residues" evidence="1">
    <location>
        <begin position="386"/>
        <end position="400"/>
    </location>
</feature>
<evidence type="ECO:0000256" key="1">
    <source>
        <dbReference type="SAM" id="MobiDB-lite"/>
    </source>
</evidence>
<evidence type="ECO:0000313" key="4">
    <source>
        <dbReference type="Proteomes" id="UP000235672"/>
    </source>
</evidence>
<accession>A0A2J6PH98</accession>
<dbReference type="Pfam" id="PF00646">
    <property type="entry name" value="F-box"/>
    <property type="match status" value="1"/>
</dbReference>
<sequence length="418" mass="48088">MSCSCCSAETQSCLFEPFIDQFTLWNRYRLDNGPKRFKQPAIGPQSDNWKSSRLQSLPVELYQACLSYLDLATLTAMRRVSQYTRHAIDSLYQYQELYEHAPQALRACLSTGVAPHIPLRRLHHSLTSVECYYCRFSDDPQCAFGSYLSLYEGQRCCLFCLRNNPQLKPVELMTLITLRCQKNSSLRSTTSFPIIATIPGPYFPLPNKPLRYPRMSLLRAYSITSNPEQTLNEKERLALFGNSRTAATNHHPLIAPSEESDISPAANYVAPETMKQIAQLYMSAISFPYLPSTKTVTDYGVLCADCCLHMRYEEHRWREEQRNRRMNGHDPTASLRTRERINGLRKKACRMYTVTKEANTDDINRRNEGWKAVGEEMTIQEHKLVHAKEKISKSEGEWRASKNKQGPPLPLLRHENFG</sequence>
<dbReference type="AlphaFoldDB" id="A0A2J6PH98"/>
<reference evidence="3" key="1">
    <citation type="submission" date="2016-05" db="EMBL/GenBank/DDBJ databases">
        <title>A degradative enzymes factory behind the ericoid mycorrhizal symbiosis.</title>
        <authorList>
            <consortium name="DOE Joint Genome Institute"/>
            <person name="Martino E."/>
            <person name="Morin E."/>
            <person name="Grelet G."/>
            <person name="Kuo A."/>
            <person name="Kohler A."/>
            <person name="Daghino S."/>
            <person name="Barry K."/>
            <person name="Choi C."/>
            <person name="Cichocki N."/>
            <person name="Clum A."/>
            <person name="Copeland A."/>
            <person name="Hainaut M."/>
            <person name="Haridas S."/>
            <person name="Labutti K."/>
            <person name="Lindquist E."/>
            <person name="Lipzen A."/>
            <person name="Khouja H.-R."/>
            <person name="Murat C."/>
            <person name="Ohm R."/>
            <person name="Olson A."/>
            <person name="Spatafora J."/>
            <person name="Veneault-Fourrey C."/>
            <person name="Henrissat B."/>
            <person name="Grigoriev I."/>
            <person name="Martin F."/>
            <person name="Perotto S."/>
        </authorList>
    </citation>
    <scope>NUCLEOTIDE SEQUENCE [LARGE SCALE GENOMIC DNA]</scope>
    <source>
        <strain evidence="3">UAMH 7357</strain>
    </source>
</reference>